<accession>A0ABS6Q822</accession>
<reference evidence="1 2" key="1">
    <citation type="journal article" date="2020" name="Microorganisms">
        <title>Reliable Identification of Environmental Pseudomonas Isolates Using the rpoD Gene.</title>
        <authorList>
            <consortium name="The Broad Institute Genome Sequencing Platform"/>
            <person name="Girard L."/>
            <person name="Lood C."/>
            <person name="Rokni-Zadeh H."/>
            <person name="van Noort V."/>
            <person name="Lavigne R."/>
            <person name="De Mot R."/>
        </authorList>
    </citation>
    <scope>NUCLEOTIDE SEQUENCE [LARGE SCALE GENOMIC DNA]</scope>
    <source>
        <strain evidence="1 2">RD9SR1</strain>
    </source>
</reference>
<protein>
    <submittedName>
        <fullName evidence="1">Uncharacterized protein</fullName>
    </submittedName>
</protein>
<comment type="caution">
    <text evidence="1">The sequence shown here is derived from an EMBL/GenBank/DDBJ whole genome shotgun (WGS) entry which is preliminary data.</text>
</comment>
<sequence length="79" mass="8978">MNIDQFQSGERRAGLWLALVTRVLQRRLVVIIVQQPENQKTTRPFVELTDSAESFFRIVTELPAQTNCRPARQGGGLPQ</sequence>
<gene>
    <name evidence="1" type="ORF">HU760_007035</name>
</gene>
<evidence type="ECO:0000313" key="2">
    <source>
        <dbReference type="Proteomes" id="UP000609530"/>
    </source>
</evidence>
<organism evidence="1 2">
    <name type="scientific">Pseudomonas oryzicola</name>
    <dbReference type="NCBI Taxonomy" id="485876"/>
    <lineage>
        <taxon>Bacteria</taxon>
        <taxon>Pseudomonadati</taxon>
        <taxon>Pseudomonadota</taxon>
        <taxon>Gammaproteobacteria</taxon>
        <taxon>Pseudomonadales</taxon>
        <taxon>Pseudomonadaceae</taxon>
        <taxon>Pseudomonas</taxon>
    </lineage>
</organism>
<name>A0ABS6Q822_9PSED</name>
<keyword evidence="2" id="KW-1185">Reference proteome</keyword>
<evidence type="ECO:0000313" key="1">
    <source>
        <dbReference type="EMBL" id="MBV4490349.1"/>
    </source>
</evidence>
<proteinExistence type="predicted"/>
<dbReference type="RefSeq" id="WP_186676020.1">
    <property type="nucleotide sequence ID" value="NZ_JABWRZ020000001.1"/>
</dbReference>
<dbReference type="Proteomes" id="UP000609530">
    <property type="component" value="Unassembled WGS sequence"/>
</dbReference>
<dbReference type="EMBL" id="JABWRZ020000001">
    <property type="protein sequence ID" value="MBV4490349.1"/>
    <property type="molecule type" value="Genomic_DNA"/>
</dbReference>